<dbReference type="RefSeq" id="WP_166698114.1">
    <property type="nucleotide sequence ID" value="NZ_JAAQTL010000001.1"/>
</dbReference>
<dbReference type="EMBL" id="JAAQTL010000001">
    <property type="protein sequence ID" value="NID14399.1"/>
    <property type="molecule type" value="Genomic_DNA"/>
</dbReference>
<comment type="caution">
    <text evidence="1">The sequence shown here is derived from an EMBL/GenBank/DDBJ whole genome shotgun (WGS) entry which is preliminary data.</text>
</comment>
<organism evidence="1 2">
    <name type="scientific">Luteibacter yeojuensis</name>
    <dbReference type="NCBI Taxonomy" id="345309"/>
    <lineage>
        <taxon>Bacteria</taxon>
        <taxon>Pseudomonadati</taxon>
        <taxon>Pseudomonadota</taxon>
        <taxon>Gammaproteobacteria</taxon>
        <taxon>Lysobacterales</taxon>
        <taxon>Rhodanobacteraceae</taxon>
        <taxon>Luteibacter</taxon>
    </lineage>
</organism>
<evidence type="ECO:0008006" key="3">
    <source>
        <dbReference type="Google" id="ProtNLM"/>
    </source>
</evidence>
<evidence type="ECO:0000313" key="1">
    <source>
        <dbReference type="EMBL" id="NID14399.1"/>
    </source>
</evidence>
<dbReference type="Proteomes" id="UP000518878">
    <property type="component" value="Unassembled WGS sequence"/>
</dbReference>
<sequence>MAKIKLDPNPTFQAPVTVPVHGAEPVQVSFTFRHRTRSAWESWLKDELPNLGDTEVIQALACGWELDDEFNAENIGRLLENYGGVGMAVFEAYERELSGARVKN</sequence>
<name>A0A7X5QS89_9GAMM</name>
<reference evidence="1 2" key="1">
    <citation type="journal article" date="2006" name="Int. J. Syst. Evol. Microbiol.">
        <title>Dyella yeojuensis sp. nov., isolated from greenhouse soil in Korea.</title>
        <authorList>
            <person name="Kim B.Y."/>
            <person name="Weon H.Y."/>
            <person name="Lee K.H."/>
            <person name="Seok S.J."/>
            <person name="Kwon S.W."/>
            <person name="Go S.J."/>
            <person name="Stackebrandt E."/>
        </authorList>
    </citation>
    <scope>NUCLEOTIDE SEQUENCE [LARGE SCALE GENOMIC DNA]</scope>
    <source>
        <strain evidence="1 2">DSM 17673</strain>
    </source>
</reference>
<keyword evidence="2" id="KW-1185">Reference proteome</keyword>
<dbReference type="Pfam" id="PF08748">
    <property type="entry name" value="Phage_TAC_4"/>
    <property type="match status" value="1"/>
</dbReference>
<gene>
    <name evidence="1" type="ORF">HBF32_02845</name>
</gene>
<accession>A0A7X5QS89</accession>
<proteinExistence type="predicted"/>
<dbReference type="InterPro" id="IPR014859">
    <property type="entry name" value="Phage_TAC_4"/>
</dbReference>
<evidence type="ECO:0000313" key="2">
    <source>
        <dbReference type="Proteomes" id="UP000518878"/>
    </source>
</evidence>
<protein>
    <recommendedName>
        <fullName evidence="3">Tail assembly chaperone</fullName>
    </recommendedName>
</protein>
<dbReference type="AlphaFoldDB" id="A0A7X5QS89"/>